<dbReference type="InParanoid" id="Q235G6"/>
<evidence type="ECO:0000259" key="5">
    <source>
        <dbReference type="SMART" id="SM00848"/>
    </source>
</evidence>
<proteinExistence type="inferred from homology"/>
<dbReference type="SMART" id="SM00645">
    <property type="entry name" value="Pept_C1"/>
    <property type="match status" value="1"/>
</dbReference>
<gene>
    <name evidence="6" type="ORF">TTHERM_00802340</name>
</gene>
<dbReference type="InterPro" id="IPR000169">
    <property type="entry name" value="Pept_cys_AS"/>
</dbReference>
<dbReference type="Pfam" id="PF00112">
    <property type="entry name" value="Peptidase_C1"/>
    <property type="match status" value="1"/>
</dbReference>
<dbReference type="PANTHER" id="PTHR12411">
    <property type="entry name" value="CYSTEINE PROTEASE FAMILY C1-RELATED"/>
    <property type="match status" value="1"/>
</dbReference>
<keyword evidence="7" id="KW-1185">Reference proteome</keyword>
<dbReference type="eggNOG" id="KOG1543">
    <property type="taxonomic scope" value="Eukaryota"/>
</dbReference>
<dbReference type="Gene3D" id="3.90.70.10">
    <property type="entry name" value="Cysteine proteinases"/>
    <property type="match status" value="1"/>
</dbReference>
<dbReference type="InterPro" id="IPR039417">
    <property type="entry name" value="Peptidase_C1A_papain-like"/>
</dbReference>
<accession>Q235G6</accession>
<evidence type="ECO:0000313" key="7">
    <source>
        <dbReference type="Proteomes" id="UP000009168"/>
    </source>
</evidence>
<dbReference type="KEGG" id="tet:TTHERM_00802340"/>
<dbReference type="InterPro" id="IPR038765">
    <property type="entry name" value="Papain-like_cys_pep_sf"/>
</dbReference>
<evidence type="ECO:0000313" key="6">
    <source>
        <dbReference type="EMBL" id="EAR92137.1"/>
    </source>
</evidence>
<dbReference type="InterPro" id="IPR000668">
    <property type="entry name" value="Peptidase_C1A_C"/>
</dbReference>
<dbReference type="CDD" id="cd02248">
    <property type="entry name" value="Peptidase_C1A"/>
    <property type="match status" value="1"/>
</dbReference>
<dbReference type="InterPro" id="IPR025660">
    <property type="entry name" value="Pept_his_AS"/>
</dbReference>
<feature type="domain" description="Peptidase C1A papain C-terminal" evidence="4">
    <location>
        <begin position="117"/>
        <end position="324"/>
    </location>
</feature>
<keyword evidence="6" id="KW-0645">Protease</keyword>
<evidence type="ECO:0000256" key="2">
    <source>
        <dbReference type="ARBA" id="ARBA00023145"/>
    </source>
</evidence>
<dbReference type="AlphaFoldDB" id="Q235G6"/>
<dbReference type="PRINTS" id="PR00705">
    <property type="entry name" value="PAPAIN"/>
</dbReference>
<evidence type="ECO:0000256" key="3">
    <source>
        <dbReference type="ARBA" id="ARBA00023157"/>
    </source>
</evidence>
<dbReference type="GeneID" id="7843052"/>
<dbReference type="OMA" id="HHFAAFK"/>
<dbReference type="Pfam" id="PF08246">
    <property type="entry name" value="Inhibitor_I29"/>
    <property type="match status" value="1"/>
</dbReference>
<dbReference type="STRING" id="312017.Q235G6"/>
<dbReference type="GO" id="GO:0008234">
    <property type="term" value="F:cysteine-type peptidase activity"/>
    <property type="evidence" value="ECO:0007669"/>
    <property type="project" value="InterPro"/>
</dbReference>
<sequence length="325" mass="36164">MKTQLLIAATLGLTLLGLTSFLLIHKSSRVEFTEDQIKMWKSFKQTYNKKYADQDDDEEVYRMNVFFDNLEFTKKDPTMGVTKFMDLTHTEFAELYLNPAENIDEEIDSLQPIQHNEDIVIDWVEKGAVTPVKNQGGCGGCWSFATTGGVEGANFVYKNVLPNLSQQQLIDCNTQNKGCGGGLRDIALNYVKETGLTTEEEYSYEAKNGKCRLQGKSNPYTISGFTAIKQCSDLVNAIQKAPVTVGIDSSNLQFYTNGIFSNCGTKINHGVLLVGYDSVKEAWKVKNSWGPKFGEGGYIYLSAKITNNQIANTCAICTRAYAPYI</sequence>
<reference evidence="7" key="1">
    <citation type="journal article" date="2006" name="PLoS Biol.">
        <title>Macronuclear genome sequence of the ciliate Tetrahymena thermophila, a model eukaryote.</title>
        <authorList>
            <person name="Eisen J.A."/>
            <person name="Coyne R.S."/>
            <person name="Wu M."/>
            <person name="Wu D."/>
            <person name="Thiagarajan M."/>
            <person name="Wortman J.R."/>
            <person name="Badger J.H."/>
            <person name="Ren Q."/>
            <person name="Amedeo P."/>
            <person name="Jones K.M."/>
            <person name="Tallon L.J."/>
            <person name="Delcher A.L."/>
            <person name="Salzberg S.L."/>
            <person name="Silva J.C."/>
            <person name="Haas B.J."/>
            <person name="Majoros W.H."/>
            <person name="Farzad M."/>
            <person name="Carlton J.M."/>
            <person name="Smith R.K. Jr."/>
            <person name="Garg J."/>
            <person name="Pearlman R.E."/>
            <person name="Karrer K.M."/>
            <person name="Sun L."/>
            <person name="Manning G."/>
            <person name="Elde N.C."/>
            <person name="Turkewitz A.P."/>
            <person name="Asai D.J."/>
            <person name="Wilkes D.E."/>
            <person name="Wang Y."/>
            <person name="Cai H."/>
            <person name="Collins K."/>
            <person name="Stewart B.A."/>
            <person name="Lee S.R."/>
            <person name="Wilamowska K."/>
            <person name="Weinberg Z."/>
            <person name="Ruzzo W.L."/>
            <person name="Wloga D."/>
            <person name="Gaertig J."/>
            <person name="Frankel J."/>
            <person name="Tsao C.-C."/>
            <person name="Gorovsky M.A."/>
            <person name="Keeling P.J."/>
            <person name="Waller R.F."/>
            <person name="Patron N.J."/>
            <person name="Cherry J.M."/>
            <person name="Stover N.A."/>
            <person name="Krieger C.J."/>
            <person name="del Toro C."/>
            <person name="Ryder H.F."/>
            <person name="Williamson S.C."/>
            <person name="Barbeau R.A."/>
            <person name="Hamilton E.P."/>
            <person name="Orias E."/>
        </authorList>
    </citation>
    <scope>NUCLEOTIDE SEQUENCE [LARGE SCALE GENOMIC DNA]</scope>
    <source>
        <strain evidence="7">SB210</strain>
    </source>
</reference>
<feature type="domain" description="Cathepsin propeptide inhibitor" evidence="5">
    <location>
        <begin position="40"/>
        <end position="92"/>
    </location>
</feature>
<dbReference type="RefSeq" id="XP_001012382.1">
    <property type="nucleotide sequence ID" value="XM_001012382.1"/>
</dbReference>
<dbReference type="InterPro" id="IPR013128">
    <property type="entry name" value="Peptidase_C1A"/>
</dbReference>
<keyword evidence="2" id="KW-0865">Zymogen</keyword>
<keyword evidence="3" id="KW-1015">Disulfide bond</keyword>
<name>Q235G6_TETTS</name>
<dbReference type="HOGENOM" id="CLU_012184_1_2_1"/>
<dbReference type="SUPFAM" id="SSF54001">
    <property type="entry name" value="Cysteine proteinases"/>
    <property type="match status" value="1"/>
</dbReference>
<dbReference type="EMBL" id="GG662763">
    <property type="protein sequence ID" value="EAR92137.1"/>
    <property type="molecule type" value="Genomic_DNA"/>
</dbReference>
<comment type="similarity">
    <text evidence="1">Belongs to the peptidase C1 family.</text>
</comment>
<organism evidence="6 7">
    <name type="scientific">Tetrahymena thermophila (strain SB210)</name>
    <dbReference type="NCBI Taxonomy" id="312017"/>
    <lineage>
        <taxon>Eukaryota</taxon>
        <taxon>Sar</taxon>
        <taxon>Alveolata</taxon>
        <taxon>Ciliophora</taxon>
        <taxon>Intramacronucleata</taxon>
        <taxon>Oligohymenophorea</taxon>
        <taxon>Hymenostomatida</taxon>
        <taxon>Tetrahymenina</taxon>
        <taxon>Tetrahymenidae</taxon>
        <taxon>Tetrahymena</taxon>
    </lineage>
</organism>
<dbReference type="OrthoDB" id="291838at2759"/>
<dbReference type="InterPro" id="IPR013201">
    <property type="entry name" value="Prot_inhib_I29"/>
</dbReference>
<protein>
    <submittedName>
        <fullName evidence="6">Papain family cysteine protease</fullName>
    </submittedName>
</protein>
<evidence type="ECO:0000259" key="4">
    <source>
        <dbReference type="SMART" id="SM00645"/>
    </source>
</evidence>
<keyword evidence="6" id="KW-0378">Hydrolase</keyword>
<dbReference type="SMART" id="SM00848">
    <property type="entry name" value="Inhibitor_I29"/>
    <property type="match status" value="1"/>
</dbReference>
<dbReference type="Proteomes" id="UP000009168">
    <property type="component" value="Unassembled WGS sequence"/>
</dbReference>
<dbReference type="PROSITE" id="PS00639">
    <property type="entry name" value="THIOL_PROTEASE_HIS"/>
    <property type="match status" value="1"/>
</dbReference>
<dbReference type="PROSITE" id="PS00139">
    <property type="entry name" value="THIOL_PROTEASE_CYS"/>
    <property type="match status" value="1"/>
</dbReference>
<dbReference type="GO" id="GO:0006508">
    <property type="term" value="P:proteolysis"/>
    <property type="evidence" value="ECO:0007669"/>
    <property type="project" value="UniProtKB-KW"/>
</dbReference>
<evidence type="ECO:0000256" key="1">
    <source>
        <dbReference type="ARBA" id="ARBA00008455"/>
    </source>
</evidence>